<dbReference type="Proteomes" id="UP001430953">
    <property type="component" value="Unassembled WGS sequence"/>
</dbReference>
<dbReference type="AlphaFoldDB" id="A0AAW2FTX2"/>
<keyword evidence="2" id="KW-1185">Reference proteome</keyword>
<accession>A0AAW2FTX2</accession>
<reference evidence="1 2" key="1">
    <citation type="submission" date="2023-03" db="EMBL/GenBank/DDBJ databases">
        <title>High recombination rates correlate with genetic variation in Cardiocondyla obscurior ants.</title>
        <authorList>
            <person name="Errbii M."/>
        </authorList>
    </citation>
    <scope>NUCLEOTIDE SEQUENCE [LARGE SCALE GENOMIC DNA]</scope>
    <source>
        <strain evidence="1">Alpha-2009</strain>
        <tissue evidence="1">Whole body</tissue>
    </source>
</reference>
<proteinExistence type="predicted"/>
<evidence type="ECO:0008006" key="3">
    <source>
        <dbReference type="Google" id="ProtNLM"/>
    </source>
</evidence>
<name>A0AAW2FTX2_9HYME</name>
<organism evidence="1 2">
    <name type="scientific">Cardiocondyla obscurior</name>
    <dbReference type="NCBI Taxonomy" id="286306"/>
    <lineage>
        <taxon>Eukaryota</taxon>
        <taxon>Metazoa</taxon>
        <taxon>Ecdysozoa</taxon>
        <taxon>Arthropoda</taxon>
        <taxon>Hexapoda</taxon>
        <taxon>Insecta</taxon>
        <taxon>Pterygota</taxon>
        <taxon>Neoptera</taxon>
        <taxon>Endopterygota</taxon>
        <taxon>Hymenoptera</taxon>
        <taxon>Apocrita</taxon>
        <taxon>Aculeata</taxon>
        <taxon>Formicoidea</taxon>
        <taxon>Formicidae</taxon>
        <taxon>Myrmicinae</taxon>
        <taxon>Cardiocondyla</taxon>
    </lineage>
</organism>
<protein>
    <recommendedName>
        <fullName evidence="3">Secreted protein</fullName>
    </recommendedName>
</protein>
<gene>
    <name evidence="1" type="ORF">PUN28_009339</name>
</gene>
<sequence>MNTCVSFIRRMPRLFSRYRVHRIEKRIDITLSFLFSSVTIVPSCVGERTRAYVSRASISPTTPTLTLSFSSGRATRTYVRVRQTACSCRN</sequence>
<evidence type="ECO:0000313" key="1">
    <source>
        <dbReference type="EMBL" id="KAL0118594.1"/>
    </source>
</evidence>
<evidence type="ECO:0000313" key="2">
    <source>
        <dbReference type="Proteomes" id="UP001430953"/>
    </source>
</evidence>
<comment type="caution">
    <text evidence="1">The sequence shown here is derived from an EMBL/GenBank/DDBJ whole genome shotgun (WGS) entry which is preliminary data.</text>
</comment>
<dbReference type="EMBL" id="JADYXP020000008">
    <property type="protein sequence ID" value="KAL0118594.1"/>
    <property type="molecule type" value="Genomic_DNA"/>
</dbReference>